<feature type="domain" description="VOC" evidence="2">
    <location>
        <begin position="165"/>
        <end position="280"/>
    </location>
</feature>
<dbReference type="CDD" id="cd16359">
    <property type="entry name" value="VOC_BsCatE_like_C"/>
    <property type="match status" value="1"/>
</dbReference>
<dbReference type="Proteomes" id="UP000435423">
    <property type="component" value="Unassembled WGS sequence"/>
</dbReference>
<name>A0A6I4R8Q1_9STRE</name>
<dbReference type="PROSITE" id="PS51819">
    <property type="entry name" value="VOC"/>
    <property type="match status" value="2"/>
</dbReference>
<gene>
    <name evidence="3" type="ORF">GGG87_04015</name>
    <name evidence="4" type="ORF">GGH11_04055</name>
</gene>
<dbReference type="RefSeq" id="WP_154608183.1">
    <property type="nucleotide sequence ID" value="NZ_CP072115.1"/>
</dbReference>
<protein>
    <submittedName>
        <fullName evidence="4">VOC family protein</fullName>
    </submittedName>
</protein>
<dbReference type="EMBL" id="WLCG01000004">
    <property type="protein sequence ID" value="MTB64168.1"/>
    <property type="molecule type" value="Genomic_DNA"/>
</dbReference>
<evidence type="ECO:0000313" key="5">
    <source>
        <dbReference type="Proteomes" id="UP000435060"/>
    </source>
</evidence>
<dbReference type="EMBL" id="WUBJ01000004">
    <property type="protein sequence ID" value="MWV56156.1"/>
    <property type="molecule type" value="Genomic_DNA"/>
</dbReference>
<dbReference type="AlphaFoldDB" id="A0A6I4R8Q1"/>
<evidence type="ECO:0000256" key="1">
    <source>
        <dbReference type="ARBA" id="ARBA00022723"/>
    </source>
</evidence>
<dbReference type="GO" id="GO:0004462">
    <property type="term" value="F:lactoylglutathione lyase activity"/>
    <property type="evidence" value="ECO:0007669"/>
    <property type="project" value="InterPro"/>
</dbReference>
<keyword evidence="5" id="KW-1185">Reference proteome</keyword>
<evidence type="ECO:0000259" key="2">
    <source>
        <dbReference type="PROSITE" id="PS51819"/>
    </source>
</evidence>
<dbReference type="Pfam" id="PF00903">
    <property type="entry name" value="Glyoxalase"/>
    <property type="match status" value="2"/>
</dbReference>
<feature type="domain" description="VOC" evidence="2">
    <location>
        <begin position="9"/>
        <end position="122"/>
    </location>
</feature>
<comment type="caution">
    <text evidence="4">The sequence shown here is derived from an EMBL/GenBank/DDBJ whole genome shotgun (WGS) entry which is preliminary data.</text>
</comment>
<dbReference type="PANTHER" id="PTHR43279:SF1">
    <property type="entry name" value="CATECHOL-2,3-DIOXYGENASE"/>
    <property type="match status" value="1"/>
</dbReference>
<reference evidence="4 6" key="1">
    <citation type="submission" date="2019-10" db="EMBL/GenBank/DDBJ databases">
        <title>Streptococcis sp, isolated from the respiratory tract of Marmot.</title>
        <authorList>
            <person name="Zhang G."/>
        </authorList>
    </citation>
    <scope>NUCLEOTIDE SEQUENCE [LARGE SCALE GENOMIC DNA]</scope>
    <source>
        <strain evidence="4">Zg-70</strain>
        <strain evidence="6">zg-70</strain>
    </source>
</reference>
<dbReference type="PROSITE" id="PS00934">
    <property type="entry name" value="GLYOXALASE_I_1"/>
    <property type="match status" value="1"/>
</dbReference>
<organism evidence="4 6">
    <name type="scientific">Streptococcus zhangguiae</name>
    <dbReference type="NCBI Taxonomy" id="2664091"/>
    <lineage>
        <taxon>Bacteria</taxon>
        <taxon>Bacillati</taxon>
        <taxon>Bacillota</taxon>
        <taxon>Bacilli</taxon>
        <taxon>Lactobacillales</taxon>
        <taxon>Streptococcaceae</taxon>
        <taxon>Streptococcus</taxon>
    </lineage>
</organism>
<evidence type="ECO:0000313" key="3">
    <source>
        <dbReference type="EMBL" id="MTB64168.1"/>
    </source>
</evidence>
<dbReference type="SUPFAM" id="SSF54593">
    <property type="entry name" value="Glyoxalase/Bleomycin resistance protein/Dihydroxybiphenyl dioxygenase"/>
    <property type="match status" value="2"/>
</dbReference>
<proteinExistence type="predicted"/>
<evidence type="ECO:0000313" key="4">
    <source>
        <dbReference type="EMBL" id="MWV56156.1"/>
    </source>
</evidence>
<dbReference type="Gene3D" id="3.10.180.10">
    <property type="entry name" value="2,3-Dihydroxybiphenyl 1,2-Dioxygenase, domain 1"/>
    <property type="match status" value="2"/>
</dbReference>
<keyword evidence="1" id="KW-0479">Metal-binding</keyword>
<sequence>MYPYHSQIYLGEVALYVEDVYRVSQFYQQILGLAVLAETDTEVLLGVGKEGLVRLLPATQGKSRTCGLYHLALLVPERKDLAAIFKRLVENRISMVGGSDHGYSEAIYLEDPEGNGIELYYDKDVMQWDIREDGRIVGVTEELAVQELYEDGAYTEPFQLARGTRMGHVHLSVRESQPASAFYRALLGLEDKFSIPTGSWLASGDYHHHLAVNEWSGKHLKPHQKGQAGLAYFTVLVESKEYLLAVYERAIHLGVSVRWLQSRLLELTDTDGIVVRVGMK</sequence>
<dbReference type="InterPro" id="IPR018146">
    <property type="entry name" value="Glyoxalase_1_CS"/>
</dbReference>
<dbReference type="InterPro" id="IPR029068">
    <property type="entry name" value="Glyas_Bleomycin-R_OHBP_Dase"/>
</dbReference>
<dbReference type="InterPro" id="IPR037523">
    <property type="entry name" value="VOC_core"/>
</dbReference>
<evidence type="ECO:0000313" key="6">
    <source>
        <dbReference type="Proteomes" id="UP000435423"/>
    </source>
</evidence>
<dbReference type="PANTHER" id="PTHR43279">
    <property type="entry name" value="CATECHOL-2,3-DIOXYGENASE"/>
    <property type="match status" value="1"/>
</dbReference>
<dbReference type="GO" id="GO:0046872">
    <property type="term" value="F:metal ion binding"/>
    <property type="evidence" value="ECO:0007669"/>
    <property type="project" value="UniProtKB-KW"/>
</dbReference>
<dbReference type="InterPro" id="IPR004360">
    <property type="entry name" value="Glyas_Fos-R_dOase_dom"/>
</dbReference>
<dbReference type="Proteomes" id="UP000435060">
    <property type="component" value="Unassembled WGS sequence"/>
</dbReference>
<reference evidence="3 5" key="2">
    <citation type="submission" date="2019-11" db="EMBL/GenBank/DDBJ databases">
        <title>Streptococcis sp. isolated from the respiratory tract of Marmot.</title>
        <authorList>
            <person name="Zhang G."/>
        </authorList>
    </citation>
    <scope>NUCLEOTIDE SEQUENCE [LARGE SCALE GENOMIC DNA]</scope>
    <source>
        <strain evidence="3">Zg-86</strain>
        <strain evidence="5">zg-86</strain>
    </source>
</reference>
<accession>A0A6I4R8Q1</accession>